<evidence type="ECO:0000313" key="2">
    <source>
        <dbReference type="Proteomes" id="UP001628156"/>
    </source>
</evidence>
<gene>
    <name evidence="1" type="ORF">ENUP19_0041G0004</name>
</gene>
<evidence type="ECO:0000313" key="1">
    <source>
        <dbReference type="EMBL" id="GAB1219659.1"/>
    </source>
</evidence>
<reference evidence="1 2" key="1">
    <citation type="journal article" date="2019" name="PLoS Negl. Trop. Dis.">
        <title>Whole genome sequencing of Entamoeba nuttalli reveals mammalian host-related molecular signatures and a novel octapeptide-repeat surface protein.</title>
        <authorList>
            <person name="Tanaka M."/>
            <person name="Makiuchi T."/>
            <person name="Komiyama T."/>
            <person name="Shiina T."/>
            <person name="Osaki K."/>
            <person name="Tachibana H."/>
        </authorList>
    </citation>
    <scope>NUCLEOTIDE SEQUENCE [LARGE SCALE GENOMIC DNA]</scope>
    <source>
        <strain evidence="1 2">P19-061405</strain>
    </source>
</reference>
<dbReference type="Proteomes" id="UP001628156">
    <property type="component" value="Unassembled WGS sequence"/>
</dbReference>
<accession>A0ABQ0D9Y0</accession>
<proteinExistence type="predicted"/>
<keyword evidence="2" id="KW-1185">Reference proteome</keyword>
<protein>
    <submittedName>
        <fullName evidence="1">Uncharacterized protein</fullName>
    </submittedName>
</protein>
<name>A0ABQ0D9Y0_9EUKA</name>
<sequence length="65" mass="7425">MVNIVLESCSLERHKGISEGIENRSGWMNIGMVDGKSQKTKEIVEKIKGIIEEERRGEEMEMCDI</sequence>
<organism evidence="1 2">
    <name type="scientific">Entamoeba nuttalli</name>
    <dbReference type="NCBI Taxonomy" id="412467"/>
    <lineage>
        <taxon>Eukaryota</taxon>
        <taxon>Amoebozoa</taxon>
        <taxon>Evosea</taxon>
        <taxon>Archamoebae</taxon>
        <taxon>Mastigamoebida</taxon>
        <taxon>Entamoebidae</taxon>
        <taxon>Entamoeba</taxon>
    </lineage>
</organism>
<dbReference type="EMBL" id="BAAFRS010000041">
    <property type="protein sequence ID" value="GAB1219659.1"/>
    <property type="molecule type" value="Genomic_DNA"/>
</dbReference>
<comment type="caution">
    <text evidence="1">The sequence shown here is derived from an EMBL/GenBank/DDBJ whole genome shotgun (WGS) entry which is preliminary data.</text>
</comment>